<dbReference type="Gene3D" id="3.40.710.10">
    <property type="entry name" value="DD-peptidase/beta-lactamase superfamily"/>
    <property type="match status" value="1"/>
</dbReference>
<dbReference type="InterPro" id="IPR036138">
    <property type="entry name" value="PBP_dimer_sf"/>
</dbReference>
<evidence type="ECO:0000256" key="2">
    <source>
        <dbReference type="ARBA" id="ARBA00007171"/>
    </source>
</evidence>
<dbReference type="SUPFAM" id="SSF56519">
    <property type="entry name" value="Penicillin binding protein dimerisation domain"/>
    <property type="match status" value="1"/>
</dbReference>
<dbReference type="PANTHER" id="PTHR30627">
    <property type="entry name" value="PEPTIDOGLYCAN D,D-TRANSPEPTIDASE"/>
    <property type="match status" value="1"/>
</dbReference>
<dbReference type="GO" id="GO:0071972">
    <property type="term" value="F:peptidoglycan L,D-transpeptidase activity"/>
    <property type="evidence" value="ECO:0007669"/>
    <property type="project" value="TreeGrafter"/>
</dbReference>
<dbReference type="KEGG" id="auh:AWM75_02435"/>
<comment type="subcellular location">
    <subcellularLocation>
        <location evidence="1">Cell membrane</location>
        <topology evidence="1">Single-pass membrane protein</topology>
    </subcellularLocation>
</comment>
<dbReference type="Proteomes" id="UP000062260">
    <property type="component" value="Chromosome"/>
</dbReference>
<evidence type="ECO:0000259" key="13">
    <source>
        <dbReference type="Pfam" id="PF03717"/>
    </source>
</evidence>
<evidence type="ECO:0000256" key="6">
    <source>
        <dbReference type="ARBA" id="ARBA00022984"/>
    </source>
</evidence>
<accession>A0A109RHP5</accession>
<proteinExistence type="inferred from homology"/>
<dbReference type="InterPro" id="IPR050515">
    <property type="entry name" value="Beta-lactam/transpept"/>
</dbReference>
<name>A0A109RHP5_9LACT</name>
<dbReference type="PANTHER" id="PTHR30627:SF2">
    <property type="entry name" value="PEPTIDOGLYCAN D,D-TRANSPEPTIDASE MRDA"/>
    <property type="match status" value="1"/>
</dbReference>
<dbReference type="RefSeq" id="WP_067977805.1">
    <property type="nucleotide sequence ID" value="NZ_FNHJ01000015.1"/>
</dbReference>
<keyword evidence="3" id="KW-1003">Cell membrane</keyword>
<comment type="similarity">
    <text evidence="2">Belongs to the transpeptidase family.</text>
</comment>
<dbReference type="Pfam" id="PF03717">
    <property type="entry name" value="PBP_dimer"/>
    <property type="match status" value="1"/>
</dbReference>
<dbReference type="EMBL" id="CP014163">
    <property type="protein sequence ID" value="AMB98920.1"/>
    <property type="molecule type" value="Genomic_DNA"/>
</dbReference>
<dbReference type="GO" id="GO:0008658">
    <property type="term" value="F:penicillin binding"/>
    <property type="evidence" value="ECO:0007669"/>
    <property type="project" value="InterPro"/>
</dbReference>
<feature type="compositionally biased region" description="Acidic residues" evidence="10">
    <location>
        <begin position="692"/>
        <end position="704"/>
    </location>
</feature>
<dbReference type="SUPFAM" id="SSF56601">
    <property type="entry name" value="beta-lactamase/transpeptidase-like"/>
    <property type="match status" value="1"/>
</dbReference>
<keyword evidence="5" id="KW-0133">Cell shape</keyword>
<dbReference type="GO" id="GO:0071555">
    <property type="term" value="P:cell wall organization"/>
    <property type="evidence" value="ECO:0007669"/>
    <property type="project" value="UniProtKB-KW"/>
</dbReference>
<dbReference type="Gene3D" id="1.10.10.1230">
    <property type="entry name" value="Penicillin-binding protein, N-terminal non-catalytic domain, head sub-domain"/>
    <property type="match status" value="1"/>
</dbReference>
<evidence type="ECO:0000256" key="9">
    <source>
        <dbReference type="ARBA" id="ARBA00023316"/>
    </source>
</evidence>
<evidence type="ECO:0000256" key="11">
    <source>
        <dbReference type="SAM" id="Phobius"/>
    </source>
</evidence>
<dbReference type="AlphaFoldDB" id="A0A109RHP5"/>
<sequence length="704" mass="77771">MNQPIPPKRRSAHWERYLGRFNLLLAIIACLFIILVLRLGYLQIVEGQAFQDLVQLTERNIAKESVPRGRILDRNGQVLVDNEALQAISYTRGPNVSGEDMVKTANKLAELINMSTDDLEDRDLKDYWAAANMETLNDRLDEDEKHLNGGELYQAQLDHISDQDLQFSDKEKQAAAIYKRMNSAYALSTTFIKNRDVTDEEIARVGEYASILPGVHASTDWRRSYPKGSLLRSILGSVSSNREGLPSETADAYLAQGYARNDRVGTSYLEQQYEPLLSGSKAILETEINPNGEVVDTKQLYSGKMGDTLELTIDTDLQERLEAIAEDYLRTRSYAGNNEIYMIATNPQNGDVLSMVGKHRTSSGDIQDNALGTINSSFAMGSSVKGATVAAGYYYDVISTEDNVITDEPLYFEGTPLKASWWYTYNNDSRPRDLNDINALAESSNIYMIKLAMEIGGLNYYEPGMDLGGLYQNLYNKLRYVYAQFGLGVETGIDLPQEGTGFNGGIGDNPGNALDLSFGQFDTYTPMQLAQYVATIANNGVRIAPHLLKEVREENHDETPGQVLYLAQPQVLNRVTISQEELARIQAGFHANVNRSNGLAYSQYQGFNVEVAGKSGTAELGEVGLENSTFVGYAPYNNPEIAIAIVIPNINTKVQESSAQVLSRSVFDAYFNRGPVQVASGETEANANQSADETEEVAGTEVSD</sequence>
<evidence type="ECO:0000256" key="7">
    <source>
        <dbReference type="ARBA" id="ARBA00022989"/>
    </source>
</evidence>
<evidence type="ECO:0000256" key="1">
    <source>
        <dbReference type="ARBA" id="ARBA00004162"/>
    </source>
</evidence>
<keyword evidence="15" id="KW-1185">Reference proteome</keyword>
<keyword evidence="6" id="KW-0573">Peptidoglycan synthesis</keyword>
<organism evidence="14 15">
    <name type="scientific">Aerococcus urinaehominis</name>
    <dbReference type="NCBI Taxonomy" id="128944"/>
    <lineage>
        <taxon>Bacteria</taxon>
        <taxon>Bacillati</taxon>
        <taxon>Bacillota</taxon>
        <taxon>Bacilli</taxon>
        <taxon>Lactobacillales</taxon>
        <taxon>Aerococcaceae</taxon>
        <taxon>Aerococcus</taxon>
    </lineage>
</organism>
<dbReference type="GO" id="GO:0005886">
    <property type="term" value="C:plasma membrane"/>
    <property type="evidence" value="ECO:0007669"/>
    <property type="project" value="UniProtKB-SubCell"/>
</dbReference>
<reference evidence="15" key="2">
    <citation type="submission" date="2016-01" db="EMBL/GenBank/DDBJ databases">
        <title>Six Aerococcus type strain genome sequencing and assembly using PacBio and Illumina Hiseq.</title>
        <authorList>
            <person name="Carkaci D."/>
            <person name="Dargis R."/>
            <person name="Nielsen X.C."/>
            <person name="Skovgaard O."/>
            <person name="Fuursted K."/>
            <person name="Christensen J.J."/>
        </authorList>
    </citation>
    <scope>NUCLEOTIDE SEQUENCE [LARGE SCALE GENOMIC DNA]</scope>
    <source>
        <strain evidence="15">CCUG42038B</strain>
    </source>
</reference>
<evidence type="ECO:0008006" key="16">
    <source>
        <dbReference type="Google" id="ProtNLM"/>
    </source>
</evidence>
<keyword evidence="8 11" id="KW-0472">Membrane</keyword>
<evidence type="ECO:0000256" key="4">
    <source>
        <dbReference type="ARBA" id="ARBA00022692"/>
    </source>
</evidence>
<evidence type="ECO:0000256" key="8">
    <source>
        <dbReference type="ARBA" id="ARBA00023136"/>
    </source>
</evidence>
<dbReference type="GO" id="GO:0009252">
    <property type="term" value="P:peptidoglycan biosynthetic process"/>
    <property type="evidence" value="ECO:0007669"/>
    <property type="project" value="UniProtKB-KW"/>
</dbReference>
<gene>
    <name evidence="14" type="ORF">AWM75_02435</name>
</gene>
<feature type="domain" description="Penicillin-binding protein dimerisation" evidence="13">
    <location>
        <begin position="65"/>
        <end position="298"/>
    </location>
</feature>
<feature type="domain" description="Penicillin-binding protein transpeptidase" evidence="12">
    <location>
        <begin position="341"/>
        <end position="660"/>
    </location>
</feature>
<evidence type="ECO:0000313" key="14">
    <source>
        <dbReference type="EMBL" id="AMB98920.1"/>
    </source>
</evidence>
<feature type="region of interest" description="Disordered" evidence="10">
    <location>
        <begin position="681"/>
        <end position="704"/>
    </location>
</feature>
<dbReference type="STRING" id="128944.AWM75_02435"/>
<evidence type="ECO:0000256" key="3">
    <source>
        <dbReference type="ARBA" id="ARBA00022475"/>
    </source>
</evidence>
<evidence type="ECO:0000259" key="12">
    <source>
        <dbReference type="Pfam" id="PF00905"/>
    </source>
</evidence>
<keyword evidence="4 11" id="KW-0812">Transmembrane</keyword>
<dbReference type="GO" id="GO:0008360">
    <property type="term" value="P:regulation of cell shape"/>
    <property type="evidence" value="ECO:0007669"/>
    <property type="project" value="UniProtKB-KW"/>
</dbReference>
<evidence type="ECO:0000256" key="10">
    <source>
        <dbReference type="SAM" id="MobiDB-lite"/>
    </source>
</evidence>
<dbReference type="InterPro" id="IPR012338">
    <property type="entry name" value="Beta-lactam/transpept-like"/>
</dbReference>
<protein>
    <recommendedName>
        <fullName evidence="16">Penicillin-binding protein</fullName>
    </recommendedName>
</protein>
<dbReference type="InterPro" id="IPR005311">
    <property type="entry name" value="PBP_dimer"/>
</dbReference>
<keyword evidence="9" id="KW-0961">Cell wall biogenesis/degradation</keyword>
<dbReference type="InterPro" id="IPR001460">
    <property type="entry name" value="PCN-bd_Tpept"/>
</dbReference>
<feature type="transmembrane region" description="Helical" evidence="11">
    <location>
        <begin position="21"/>
        <end position="41"/>
    </location>
</feature>
<evidence type="ECO:0000256" key="5">
    <source>
        <dbReference type="ARBA" id="ARBA00022960"/>
    </source>
</evidence>
<reference evidence="14 15" key="1">
    <citation type="journal article" date="2016" name="Genome Announc.">
        <title>Complete Genome Sequences of Aerococcus christensenii CCUG 28831T, Aerococcus sanguinicola CCUG 43001T, Aerococcus urinae CCUG 36881T, Aerococcus urinaeequi CCUG 28094T, Aerococcus urinaehominis CCUG 42038 BT, and Aerococcus viridans CCUG 4311T.</title>
        <authorList>
            <person name="Carkaci D."/>
            <person name="Dargis R."/>
            <person name="Nielsen X.C."/>
            <person name="Skovgaard O."/>
            <person name="Fuursted K."/>
            <person name="Christensen J.J."/>
        </authorList>
    </citation>
    <scope>NUCLEOTIDE SEQUENCE [LARGE SCALE GENOMIC DNA]</scope>
    <source>
        <strain evidence="14 15">CCUG42038B</strain>
    </source>
</reference>
<keyword evidence="7 11" id="KW-1133">Transmembrane helix</keyword>
<dbReference type="Gene3D" id="3.90.1310.10">
    <property type="entry name" value="Penicillin-binding protein 2a (Domain 2)"/>
    <property type="match status" value="1"/>
</dbReference>
<dbReference type="Pfam" id="PF00905">
    <property type="entry name" value="Transpeptidase"/>
    <property type="match status" value="1"/>
</dbReference>
<evidence type="ECO:0000313" key="15">
    <source>
        <dbReference type="Proteomes" id="UP000062260"/>
    </source>
</evidence>